<sequence>MRQCVETNRKLPPQLRRNPIGKCIYFATKRIYKCLNIIPAPYKTKYFVNGYPVILIHNPKCGGTSLKTILGNSGTTHSMPRHVMRESKWLRTYSIVAARDPFDRFVSGYSFFVNGPYKGSLYNHYGDALKKMDAFTFFEFIKQHPENLGHQVDWATFPSSQKPQADLILKTELSEFWWETLKDHGITTSQNNLPKKNSSRKSGYSDADVLKISNSELKKLKSMVAEYYRRDYEFFGYPFPKT</sequence>
<proteinExistence type="predicted"/>
<dbReference type="AlphaFoldDB" id="A0A7C9LL69"/>
<organism evidence="1 2">
    <name type="scientific">Sediminimonas qiaohouensis</name>
    <dbReference type="NCBI Taxonomy" id="552061"/>
    <lineage>
        <taxon>Bacteria</taxon>
        <taxon>Pseudomonadati</taxon>
        <taxon>Pseudomonadota</taxon>
        <taxon>Alphaproteobacteria</taxon>
        <taxon>Rhodobacterales</taxon>
        <taxon>Roseobacteraceae</taxon>
        <taxon>Sediminimonas</taxon>
    </lineage>
</organism>
<dbReference type="InterPro" id="IPR005331">
    <property type="entry name" value="Sulfotransferase"/>
</dbReference>
<dbReference type="Proteomes" id="UP000483078">
    <property type="component" value="Unassembled WGS sequence"/>
</dbReference>
<dbReference type="GO" id="GO:0016020">
    <property type="term" value="C:membrane"/>
    <property type="evidence" value="ECO:0007669"/>
    <property type="project" value="InterPro"/>
</dbReference>
<dbReference type="Gene3D" id="3.40.50.300">
    <property type="entry name" value="P-loop containing nucleotide triphosphate hydrolases"/>
    <property type="match status" value="1"/>
</dbReference>
<dbReference type="EMBL" id="VENJ01000002">
    <property type="protein sequence ID" value="MTJ03162.1"/>
    <property type="molecule type" value="Genomic_DNA"/>
</dbReference>
<gene>
    <name evidence="1" type="ORF">FH759_00530</name>
</gene>
<keyword evidence="1" id="KW-0808">Transferase</keyword>
<evidence type="ECO:0000313" key="1">
    <source>
        <dbReference type="EMBL" id="MTJ03162.1"/>
    </source>
</evidence>
<dbReference type="Pfam" id="PF03567">
    <property type="entry name" value="Sulfotransfer_2"/>
    <property type="match status" value="1"/>
</dbReference>
<name>A0A7C9LL69_9RHOB</name>
<accession>A0A7C9LL69</accession>
<comment type="caution">
    <text evidence="1">The sequence shown here is derived from an EMBL/GenBank/DDBJ whole genome shotgun (WGS) entry which is preliminary data.</text>
</comment>
<dbReference type="GO" id="GO:0008146">
    <property type="term" value="F:sulfotransferase activity"/>
    <property type="evidence" value="ECO:0007669"/>
    <property type="project" value="InterPro"/>
</dbReference>
<dbReference type="SUPFAM" id="SSF52540">
    <property type="entry name" value="P-loop containing nucleoside triphosphate hydrolases"/>
    <property type="match status" value="1"/>
</dbReference>
<protein>
    <submittedName>
        <fullName evidence="1">Sulfotransferase family protein</fullName>
    </submittedName>
</protein>
<evidence type="ECO:0000313" key="2">
    <source>
        <dbReference type="Proteomes" id="UP000483078"/>
    </source>
</evidence>
<reference evidence="1 2" key="1">
    <citation type="submission" date="2019-06" db="EMBL/GenBank/DDBJ databases">
        <title>Enrichment of Autotrophic Halophilic Microorganisms from Red Sea Brine Pool Using Microbial Electrosynthesis System.</title>
        <authorList>
            <person name="Alqahtani M.F."/>
            <person name="Bajracharya S."/>
            <person name="Katuri K.P."/>
            <person name="Ali M."/>
            <person name="Saikaly P.E."/>
        </authorList>
    </citation>
    <scope>NUCLEOTIDE SEQUENCE [LARGE SCALE GENOMIC DNA]</scope>
    <source>
        <strain evidence="1">MES6</strain>
    </source>
</reference>
<dbReference type="InterPro" id="IPR027417">
    <property type="entry name" value="P-loop_NTPase"/>
</dbReference>
<dbReference type="RefSeq" id="WP_273247605.1">
    <property type="nucleotide sequence ID" value="NZ_VENJ01000002.1"/>
</dbReference>